<organism evidence="8 9">
    <name type="scientific">Geodermatophilus siccatus</name>
    <dbReference type="NCBI Taxonomy" id="1137991"/>
    <lineage>
        <taxon>Bacteria</taxon>
        <taxon>Bacillati</taxon>
        <taxon>Actinomycetota</taxon>
        <taxon>Actinomycetes</taxon>
        <taxon>Geodermatophilales</taxon>
        <taxon>Geodermatophilaceae</taxon>
        <taxon>Geodermatophilus</taxon>
    </lineage>
</organism>
<feature type="compositionally biased region" description="Low complexity" evidence="6">
    <location>
        <begin position="220"/>
        <end position="229"/>
    </location>
</feature>
<dbReference type="EMBL" id="FNHE01000016">
    <property type="protein sequence ID" value="SDN32116.1"/>
    <property type="molecule type" value="Genomic_DNA"/>
</dbReference>
<gene>
    <name evidence="8" type="ORF">SAMN05660642_04571</name>
</gene>
<keyword evidence="4 7" id="KW-0472">Membrane</keyword>
<dbReference type="Gene3D" id="2.10.109.10">
    <property type="entry name" value="Umud Fragment, subunit A"/>
    <property type="match status" value="1"/>
</dbReference>
<keyword evidence="3 7" id="KW-1133">Transmembrane helix</keyword>
<evidence type="ECO:0000256" key="5">
    <source>
        <dbReference type="NCBIfam" id="TIGR02228"/>
    </source>
</evidence>
<keyword evidence="2 7" id="KW-0812">Transmembrane</keyword>
<reference evidence="9" key="1">
    <citation type="submission" date="2016-10" db="EMBL/GenBank/DDBJ databases">
        <authorList>
            <person name="Varghese N."/>
            <person name="Submissions S."/>
        </authorList>
    </citation>
    <scope>NUCLEOTIDE SEQUENCE [LARGE SCALE GENOMIC DNA]</scope>
    <source>
        <strain evidence="9">DSM 45419</strain>
    </source>
</reference>
<dbReference type="GO" id="GO:0006465">
    <property type="term" value="P:signal peptide processing"/>
    <property type="evidence" value="ECO:0007669"/>
    <property type="project" value="UniProtKB-UniRule"/>
</dbReference>
<dbReference type="SUPFAM" id="SSF51306">
    <property type="entry name" value="LexA/Signal peptidase"/>
    <property type="match status" value="1"/>
</dbReference>
<evidence type="ECO:0000256" key="7">
    <source>
        <dbReference type="SAM" id="Phobius"/>
    </source>
</evidence>
<dbReference type="AlphaFoldDB" id="A0A1H0AH77"/>
<name>A0A1H0AH77_9ACTN</name>
<dbReference type="EC" id="3.4.21.89" evidence="5"/>
<dbReference type="GO" id="GO:0004252">
    <property type="term" value="F:serine-type endopeptidase activity"/>
    <property type="evidence" value="ECO:0007669"/>
    <property type="project" value="UniProtKB-UniRule"/>
</dbReference>
<dbReference type="Proteomes" id="UP000198680">
    <property type="component" value="Unassembled WGS sequence"/>
</dbReference>
<proteinExistence type="predicted"/>
<evidence type="ECO:0000256" key="3">
    <source>
        <dbReference type="ARBA" id="ARBA00022989"/>
    </source>
</evidence>
<evidence type="ECO:0000256" key="1">
    <source>
        <dbReference type="ARBA" id="ARBA00004370"/>
    </source>
</evidence>
<dbReference type="STRING" id="1137991.SAMN05660642_04571"/>
<evidence type="ECO:0000256" key="6">
    <source>
        <dbReference type="SAM" id="MobiDB-lite"/>
    </source>
</evidence>
<dbReference type="GO" id="GO:0016020">
    <property type="term" value="C:membrane"/>
    <property type="evidence" value="ECO:0007669"/>
    <property type="project" value="UniProtKB-SubCell"/>
</dbReference>
<dbReference type="InterPro" id="IPR036286">
    <property type="entry name" value="LexA/Signal_pep-like_sf"/>
</dbReference>
<protein>
    <recommendedName>
        <fullName evidence="5">Signal peptidase I</fullName>
        <ecNumber evidence="5">3.4.21.89</ecNumber>
    </recommendedName>
</protein>
<evidence type="ECO:0000256" key="4">
    <source>
        <dbReference type="ARBA" id="ARBA00023136"/>
    </source>
</evidence>
<dbReference type="RefSeq" id="WP_175479707.1">
    <property type="nucleotide sequence ID" value="NZ_FNHE01000016.1"/>
</dbReference>
<comment type="subcellular location">
    <subcellularLocation>
        <location evidence="1">Membrane</location>
    </subcellularLocation>
</comment>
<feature type="region of interest" description="Disordered" evidence="6">
    <location>
        <begin position="178"/>
        <end position="238"/>
    </location>
</feature>
<sequence>MTAPTVISSLPRPGGPGSAVPGRGLRPAAVYRAVVTAVLVAVAGLVFLALAPRVAGFQGHVVVSGSMEPRLSPGDVVLTRPVLPQDLQPGQVLLFPDPEGADRLVLHRLVSFDERGDLVTRGDANQSNDSTHVPISSVIGAAQVGVPYVGLPAYWRSTGQWGHLAALTVLLGGAISSLSSGSRSRGRGPRGRTSADRLAATPAEPVVRRVGLPPVPPAARPGTGARLRTPLPAGGPLR</sequence>
<feature type="transmembrane region" description="Helical" evidence="7">
    <location>
        <begin position="29"/>
        <end position="50"/>
    </location>
</feature>
<accession>A0A1H0AH77</accession>
<dbReference type="CDD" id="cd06530">
    <property type="entry name" value="S26_SPase_I"/>
    <property type="match status" value="1"/>
</dbReference>
<dbReference type="InterPro" id="IPR001733">
    <property type="entry name" value="Peptidase_S26B"/>
</dbReference>
<dbReference type="InterPro" id="IPR019533">
    <property type="entry name" value="Peptidase_S26"/>
</dbReference>
<feature type="transmembrane region" description="Helical" evidence="7">
    <location>
        <begin position="135"/>
        <end position="155"/>
    </location>
</feature>
<dbReference type="NCBIfam" id="TIGR02228">
    <property type="entry name" value="sigpep_I_arch"/>
    <property type="match status" value="1"/>
</dbReference>
<evidence type="ECO:0000256" key="2">
    <source>
        <dbReference type="ARBA" id="ARBA00022692"/>
    </source>
</evidence>
<dbReference type="GO" id="GO:0009003">
    <property type="term" value="F:signal peptidase activity"/>
    <property type="evidence" value="ECO:0007669"/>
    <property type="project" value="UniProtKB-EC"/>
</dbReference>
<feature type="transmembrane region" description="Helical" evidence="7">
    <location>
        <begin position="161"/>
        <end position="180"/>
    </location>
</feature>
<evidence type="ECO:0000313" key="9">
    <source>
        <dbReference type="Proteomes" id="UP000198680"/>
    </source>
</evidence>
<keyword evidence="9" id="KW-1185">Reference proteome</keyword>
<evidence type="ECO:0000313" key="8">
    <source>
        <dbReference type="EMBL" id="SDN32116.1"/>
    </source>
</evidence>
<dbReference type="PRINTS" id="PR00728">
    <property type="entry name" value="SIGNALPTASE"/>
</dbReference>